<protein>
    <submittedName>
        <fullName evidence="2">Uncharacterized protein</fullName>
    </submittedName>
</protein>
<dbReference type="Proteomes" id="UP000324022">
    <property type="component" value="Unassembled WGS sequence"/>
</dbReference>
<feature type="region of interest" description="Disordered" evidence="1">
    <location>
        <begin position="204"/>
        <end position="242"/>
    </location>
</feature>
<reference evidence="2 3" key="1">
    <citation type="submission" date="2018-03" db="EMBL/GenBank/DDBJ databases">
        <authorList>
            <person name="Guldener U."/>
        </authorList>
    </citation>
    <scope>NUCLEOTIDE SEQUENCE [LARGE SCALE GENOMIC DNA]</scope>
    <source>
        <strain evidence="2 3">NBRC100155</strain>
    </source>
</reference>
<name>A0A5C3EIN8_9BASI</name>
<gene>
    <name evidence="2" type="ORF">UTRI_06058</name>
</gene>
<evidence type="ECO:0000313" key="3">
    <source>
        <dbReference type="Proteomes" id="UP000324022"/>
    </source>
</evidence>
<dbReference type="AlphaFoldDB" id="A0A5C3EIN8"/>
<evidence type="ECO:0000313" key="2">
    <source>
        <dbReference type="EMBL" id="SPO29109.1"/>
    </source>
</evidence>
<proteinExistence type="predicted"/>
<keyword evidence="3" id="KW-1185">Reference proteome</keyword>
<evidence type="ECO:0000256" key="1">
    <source>
        <dbReference type="SAM" id="MobiDB-lite"/>
    </source>
</evidence>
<organism evidence="2 3">
    <name type="scientific">Ustilago trichophora</name>
    <dbReference type="NCBI Taxonomy" id="86804"/>
    <lineage>
        <taxon>Eukaryota</taxon>
        <taxon>Fungi</taxon>
        <taxon>Dikarya</taxon>
        <taxon>Basidiomycota</taxon>
        <taxon>Ustilaginomycotina</taxon>
        <taxon>Ustilaginomycetes</taxon>
        <taxon>Ustilaginales</taxon>
        <taxon>Ustilaginaceae</taxon>
        <taxon>Ustilago</taxon>
    </lineage>
</organism>
<accession>A0A5C3EIN8</accession>
<dbReference type="OrthoDB" id="2556594at2759"/>
<sequence>MVIQSLVAARAPLGLDVGAPKASKASCCYAIVAPITLAKWIETLIGATYVEVLWAPPSSPYADATLGQPDASLSGIVEYRLWAERARINFKQIVTLEKQVSQVKEIDPLLLPELWLRHAAARGPSGQSGWDLLIPVYHTPETNKPPIGEDRFDPEKLSYVANQVKNCINVPKGTKQEPVRPRLAALPLPRQCVELFIDLRSPHQHDGHQYSRRRFTLQEQPAGDEVPSKRPRTEPQSAPPDPCLRHHWYVKRSGETTFPLLEGLHSPAKEDMSVILGQLDSISKAKFEENKGRFIKHLSSSHQLAWHDNELCINGKLVRLHQDESESAG</sequence>
<dbReference type="EMBL" id="OOIN01000027">
    <property type="protein sequence ID" value="SPO29109.1"/>
    <property type="molecule type" value="Genomic_DNA"/>
</dbReference>